<feature type="region of interest" description="Disordered" evidence="11">
    <location>
        <begin position="1"/>
        <end position="151"/>
    </location>
</feature>
<dbReference type="InterPro" id="IPR047854">
    <property type="entry name" value="RFC_lid"/>
</dbReference>
<dbReference type="FunFam" id="1.10.8.60:FF:000074">
    <property type="entry name" value="Chromosome transmission fidelity protein 18"/>
    <property type="match status" value="1"/>
</dbReference>
<feature type="compositionally biased region" description="Basic and acidic residues" evidence="11">
    <location>
        <begin position="335"/>
        <end position="349"/>
    </location>
</feature>
<dbReference type="InterPro" id="IPR053016">
    <property type="entry name" value="CTF18-RFC_complex"/>
</dbReference>
<evidence type="ECO:0000256" key="10">
    <source>
        <dbReference type="ARBA" id="ARBA00069525"/>
    </source>
</evidence>
<keyword evidence="6" id="KW-0238">DNA-binding</keyword>
<dbReference type="GO" id="GO:0016887">
    <property type="term" value="F:ATP hydrolysis activity"/>
    <property type="evidence" value="ECO:0007669"/>
    <property type="project" value="InterPro"/>
</dbReference>
<dbReference type="GO" id="GO:0006260">
    <property type="term" value="P:DNA replication"/>
    <property type="evidence" value="ECO:0007669"/>
    <property type="project" value="UniProtKB-KW"/>
</dbReference>
<name>A0A1Y1I8B2_KLENI</name>
<evidence type="ECO:0000256" key="2">
    <source>
        <dbReference type="ARBA" id="ARBA00011480"/>
    </source>
</evidence>
<dbReference type="InterPro" id="IPR003959">
    <property type="entry name" value="ATPase_AAA_core"/>
</dbReference>
<evidence type="ECO:0000256" key="11">
    <source>
        <dbReference type="SAM" id="MobiDB-lite"/>
    </source>
</evidence>
<sequence length="1035" mass="113238">MEEPDFDELEWMAQGEFPDEEDFEPPEDLDEFEEVVDTSKKRAADGQPESKPPVVLNGLPKKPRTEEPPGPSQTGAPKARAWSPPRPTFDEPAPDEVPSTSGRQERAWSPPRPPSGRGDGAWSPPRPPPAEDTGSPSTSARPTSPPPAKKLSRIAAEIEGDCMPITGPTGERVYAQLDGGGGSRVTSARQLRELFKAPGDKSEGLGGKPLLGEPIEKLMERIEQERLEQAIKDSEVLAQKLQAASETDVEMSDGPQEEMLWVDKYAPRAFTELLSDEQTNREVLRWIKEWDPCVFHRPSRPPTSFVAHAPVASYRGGFTARGGRNSTGLQPGGRGGDRPDWKHLKEAKFQGRGRGFGEQQNGGRGGGRGFGEQQNGGRGGGRGFGDALQAPVFKKPSDGRPEQKVLLLCGAPGLGKTTLAHVAAHHCGYRVVEVNASDDRSANSLKQRILDAVQMQPVMGDRRPNCLVIDEIDGALNGAEGKGAIDALLAIVNAGASGSRDSDKDADEAGGNHLAPSKKKKKKGAVKKLSRPVICICNDMYAPALRQLRQVAKVFVFAPPAPSRLATRLKFICTKEGYSADTRALTALCEHTECDVRACLNTLQFLHRRGKALRLADISSQVVGRKDMTHNVFEIWTELFQRKKSKAGTGTALSGSPAMQGTMTRNAEQQEFHRIQNLLSGYGEHDFVMEGVHENFLRMRYHEGTLQKTVECLEWMGDSELMSRRVHSRQHFFLMAYQPATLQAVRRLIANPERPHIEFPKTYNKFRADHSSQRQLLQSWQMEMDPGVARGLNPSAIIRDLVSPLLDIVAPPTLRPVASQLLSEKEKGEVSELVDTMIGYGFTYKLQTGFGVNPGAGPQLDPALGRLAAFEGRPFQHRELTVTLREMLAHEVSLQIIRKEGAARAARAAAVNPSKLGDVSGSPADVTRSRPAKSPAKAEPGASKNGGLNGRAEAPPRKAENGKLEKKVVKAAAKVYVNYFERFKKPALKRNGVEEEAVPVQSVTNIRDAMPVLYKFHEGFTNAVRRPVLVKDLLG</sequence>
<dbReference type="Pfam" id="PF00004">
    <property type="entry name" value="AAA"/>
    <property type="match status" value="1"/>
</dbReference>
<feature type="region of interest" description="Disordered" evidence="11">
    <location>
        <begin position="497"/>
        <end position="524"/>
    </location>
</feature>
<dbReference type="Gene3D" id="3.40.50.300">
    <property type="entry name" value="P-loop containing nucleotide triphosphate hydrolases"/>
    <property type="match status" value="1"/>
</dbReference>
<keyword evidence="8" id="KW-0131">Cell cycle</keyword>
<dbReference type="SUPFAM" id="SSF52540">
    <property type="entry name" value="P-loop containing nucleoside triphosphate hydrolases"/>
    <property type="match status" value="1"/>
</dbReference>
<dbReference type="CDD" id="cd00009">
    <property type="entry name" value="AAA"/>
    <property type="match status" value="1"/>
</dbReference>
<evidence type="ECO:0000313" key="13">
    <source>
        <dbReference type="EMBL" id="GAQ84926.1"/>
    </source>
</evidence>
<comment type="subcellular location">
    <subcellularLocation>
        <location evidence="1">Nucleus</location>
    </subcellularLocation>
</comment>
<reference evidence="13 14" key="1">
    <citation type="journal article" date="2014" name="Nat. Commun.">
        <title>Klebsormidium flaccidum genome reveals primary factors for plant terrestrial adaptation.</title>
        <authorList>
            <person name="Hori K."/>
            <person name="Maruyama F."/>
            <person name="Fujisawa T."/>
            <person name="Togashi T."/>
            <person name="Yamamoto N."/>
            <person name="Seo M."/>
            <person name="Sato S."/>
            <person name="Yamada T."/>
            <person name="Mori H."/>
            <person name="Tajima N."/>
            <person name="Moriyama T."/>
            <person name="Ikeuchi M."/>
            <person name="Watanabe M."/>
            <person name="Wada H."/>
            <person name="Kobayashi K."/>
            <person name="Saito M."/>
            <person name="Masuda T."/>
            <person name="Sasaki-Sekimoto Y."/>
            <person name="Mashiguchi K."/>
            <person name="Awai K."/>
            <person name="Shimojima M."/>
            <person name="Masuda S."/>
            <person name="Iwai M."/>
            <person name="Nobusawa T."/>
            <person name="Narise T."/>
            <person name="Kondo S."/>
            <person name="Saito H."/>
            <person name="Sato R."/>
            <person name="Murakawa M."/>
            <person name="Ihara Y."/>
            <person name="Oshima-Yamada Y."/>
            <person name="Ohtaka K."/>
            <person name="Satoh M."/>
            <person name="Sonobe K."/>
            <person name="Ishii M."/>
            <person name="Ohtani R."/>
            <person name="Kanamori-Sato M."/>
            <person name="Honoki R."/>
            <person name="Miyazaki D."/>
            <person name="Mochizuki H."/>
            <person name="Umetsu J."/>
            <person name="Higashi K."/>
            <person name="Shibata D."/>
            <person name="Kamiya Y."/>
            <person name="Sato N."/>
            <person name="Nakamura Y."/>
            <person name="Tabata S."/>
            <person name="Ida S."/>
            <person name="Kurokawa K."/>
            <person name="Ohta H."/>
        </authorList>
    </citation>
    <scope>NUCLEOTIDE SEQUENCE [LARGE SCALE GENOMIC DNA]</scope>
    <source>
        <strain evidence="13 14">NIES-2285</strain>
    </source>
</reference>
<evidence type="ECO:0000256" key="5">
    <source>
        <dbReference type="ARBA" id="ARBA00022840"/>
    </source>
</evidence>
<dbReference type="AlphaFoldDB" id="A0A1Y1I8B2"/>
<feature type="region of interest" description="Disordered" evidence="11">
    <location>
        <begin position="317"/>
        <end position="398"/>
    </location>
</feature>
<dbReference type="STRING" id="105231.A0A1Y1I8B2"/>
<evidence type="ECO:0000256" key="8">
    <source>
        <dbReference type="ARBA" id="ARBA00023306"/>
    </source>
</evidence>
<keyword evidence="7" id="KW-0539">Nucleus</keyword>
<evidence type="ECO:0000259" key="12">
    <source>
        <dbReference type="SMART" id="SM00382"/>
    </source>
</evidence>
<evidence type="ECO:0000256" key="7">
    <source>
        <dbReference type="ARBA" id="ARBA00023242"/>
    </source>
</evidence>
<proteinExistence type="inferred from homology"/>
<feature type="compositionally biased region" description="Acidic residues" evidence="11">
    <location>
        <begin position="1"/>
        <end position="10"/>
    </location>
</feature>
<dbReference type="PANTHER" id="PTHR46765:SF1">
    <property type="entry name" value="P-LOOP CONTAINING NUCLEOSIDE TRIPHOSPHATE HYDROLASES SUPERFAMILY PROTEIN"/>
    <property type="match status" value="1"/>
</dbReference>
<dbReference type="CDD" id="cd18140">
    <property type="entry name" value="HLD_clamp_RFC"/>
    <property type="match status" value="1"/>
</dbReference>
<dbReference type="InterPro" id="IPR003593">
    <property type="entry name" value="AAA+_ATPase"/>
</dbReference>
<comment type="similarity">
    <text evidence="9">Belongs to the activator 1 small subunits family. CTF18 subfamily.</text>
</comment>
<evidence type="ECO:0000313" key="14">
    <source>
        <dbReference type="Proteomes" id="UP000054558"/>
    </source>
</evidence>
<dbReference type="GO" id="GO:0005524">
    <property type="term" value="F:ATP binding"/>
    <property type="evidence" value="ECO:0007669"/>
    <property type="project" value="UniProtKB-KW"/>
</dbReference>
<keyword evidence="3" id="KW-0235">DNA replication</keyword>
<accession>A0A1Y1I8B2</accession>
<dbReference type="EMBL" id="DF237162">
    <property type="protein sequence ID" value="GAQ84926.1"/>
    <property type="molecule type" value="Genomic_DNA"/>
</dbReference>
<dbReference type="InterPro" id="IPR027417">
    <property type="entry name" value="P-loop_NTPase"/>
</dbReference>
<dbReference type="Proteomes" id="UP000054558">
    <property type="component" value="Unassembled WGS sequence"/>
</dbReference>
<dbReference type="SMART" id="SM00382">
    <property type="entry name" value="AAA"/>
    <property type="match status" value="1"/>
</dbReference>
<dbReference type="Gene3D" id="1.10.8.60">
    <property type="match status" value="1"/>
</dbReference>
<dbReference type="PANTHER" id="PTHR46765">
    <property type="entry name" value="P-LOOP CONTAINING NUCLEOSIDE TRIPHOSPHATE HYDROLASES SUPERFAMILY PROTEIN"/>
    <property type="match status" value="1"/>
</dbReference>
<comment type="subunit">
    <text evidence="2">Heterotetramer of subunits RFC2, RFC3, RFC4 and RFC5 that can form a complex with RFC1.</text>
</comment>
<feature type="compositionally biased region" description="Basic and acidic residues" evidence="11">
    <location>
        <begin position="954"/>
        <end position="963"/>
    </location>
</feature>
<feature type="domain" description="AAA+ ATPase" evidence="12">
    <location>
        <begin position="402"/>
        <end position="576"/>
    </location>
</feature>
<evidence type="ECO:0000256" key="6">
    <source>
        <dbReference type="ARBA" id="ARBA00023125"/>
    </source>
</evidence>
<dbReference type="GO" id="GO:0003677">
    <property type="term" value="F:DNA binding"/>
    <property type="evidence" value="ECO:0007669"/>
    <property type="project" value="UniProtKB-KW"/>
</dbReference>
<dbReference type="GO" id="GO:0005634">
    <property type="term" value="C:nucleus"/>
    <property type="evidence" value="ECO:0007669"/>
    <property type="project" value="UniProtKB-SubCell"/>
</dbReference>
<organism evidence="13 14">
    <name type="scientific">Klebsormidium nitens</name>
    <name type="common">Green alga</name>
    <name type="synonym">Ulothrix nitens</name>
    <dbReference type="NCBI Taxonomy" id="105231"/>
    <lineage>
        <taxon>Eukaryota</taxon>
        <taxon>Viridiplantae</taxon>
        <taxon>Streptophyta</taxon>
        <taxon>Klebsormidiophyceae</taxon>
        <taxon>Klebsormidiales</taxon>
        <taxon>Klebsormidiaceae</taxon>
        <taxon>Klebsormidium</taxon>
    </lineage>
</organism>
<keyword evidence="14" id="KW-1185">Reference proteome</keyword>
<feature type="compositionally biased region" description="Acidic residues" evidence="11">
    <location>
        <begin position="17"/>
        <end position="36"/>
    </location>
</feature>
<dbReference type="OMA" id="VNVMVSY"/>
<protein>
    <recommendedName>
        <fullName evidence="10">Chromosome transmission fidelity protein 18 homolog</fullName>
    </recommendedName>
</protein>
<dbReference type="GO" id="GO:0007062">
    <property type="term" value="P:sister chromatid cohesion"/>
    <property type="evidence" value="ECO:0000318"/>
    <property type="project" value="GO_Central"/>
</dbReference>
<feature type="compositionally biased region" description="Gly residues" evidence="11">
    <location>
        <begin position="352"/>
        <end position="384"/>
    </location>
</feature>
<feature type="region of interest" description="Disordered" evidence="11">
    <location>
        <begin position="909"/>
        <end position="963"/>
    </location>
</feature>
<evidence type="ECO:0000256" key="4">
    <source>
        <dbReference type="ARBA" id="ARBA00022741"/>
    </source>
</evidence>
<evidence type="ECO:0000256" key="9">
    <source>
        <dbReference type="ARBA" id="ARBA00043975"/>
    </source>
</evidence>
<gene>
    <name evidence="13" type="ORF">KFL_002130030</name>
</gene>
<dbReference type="OrthoDB" id="2195431at2759"/>
<keyword evidence="4" id="KW-0547">Nucleotide-binding</keyword>
<evidence type="ECO:0000256" key="1">
    <source>
        <dbReference type="ARBA" id="ARBA00004123"/>
    </source>
</evidence>
<evidence type="ECO:0000256" key="3">
    <source>
        <dbReference type="ARBA" id="ARBA00022705"/>
    </source>
</evidence>
<keyword evidence="5" id="KW-0067">ATP-binding</keyword>